<dbReference type="AlphaFoldDB" id="A0A2W2BBM8"/>
<sequence>MSMFIKQKAGLISVFILALSLFFVEKPRAQAYLETYGQNRVQYRKYSWKYFDTKHFRIYHYDAAGRQLARYIAEQAEKDLTVIEKRLGGEFPHRFNIILYNNYDEYRQTNVGLKYDSQFENVPAGTVDLVGDRLVVYFTGIHTDLRRQLRSGMSRVVMERMIFGESFRQMVKNAVLLNLPQWTTDGFIAYLVDGWDAKTNNDWKNLLEEYPHKGFYELGEMKPELAGKAFWKFVTERYGEGSMKNLLYTMELKSSLNEGIKMVFNQNVHKTYDSCVAFYKRVYTEENTRTETPDSASALLEIDVPKENGIVRSVTVSPKGNDVAYVSWKYGEYQVYIQKTEKEKTRSLILEGGRQDYNEVNPDPNYPLLAWSNNGYKLAMVYKKGTQTRIRIYSSLKAKIENYVIPGNRFDRVLGLCFMENDDKLVLSAIKKSQTDLYEFTIKGNKIKNITNDAWDDLQPWFVSGGAHKGILFLSNRPQANMNVPIGVNELPVGTMNVFFYDTKTESPVLMRCSNITKGDISQPIQYGNDNFAYLYDVNGVQNKYVVMFKRDVHNMDSAYAVPVTNYSHSLLNHQYNPASKQVADVMQQGDKVKIYFKPLQIPDSNFVPKPLTQALLVDTKSPDSTKSGFLNIQTLTMPEVEYDEVDDSTASSTHPSVMKSGNAFQSEFSDTSAPKQAPRHVRKAKEKSSIPGLAGLPVGPDSTYLKMKAESYRLNFKPDFFTIRLDNSILFNKYQSVRYNGGSYSNPDLSGLLTVSLNDALENHRFTGGFRLPINFSGFTYFMEYENFTRRTDWGILYMRTQNNYNYAVNFTDPNTGSLVYTEYTTGKLSTNLVQGYANFPLDRIRSVRMTLGFRQDALDYKAIDTISLTYLPRDKQYWTMSRVEYVFDNSTSPTMNIHRGFRYKFFGEYMYQMNNNGGGVYNIGTDFRFYQKLYRNAILATRLAGAHSGGEQKILYTLGGVDNWINPQYNNFAPTSNSTTYAFQALATSMRGYPQNARNGNTYAVFNGELRVPIFSTFSNRPIQSAFLRHMQVIGFLDAGSAWNGLLPNAEANTNTYTLGPDNQANNVILKLNVTGQSGLAMGYGAGLRTMLLGYFMRLDAAWNIEGRTKPIWYFSLGTDF</sequence>
<comment type="caution">
    <text evidence="2">The sequence shown here is derived from an EMBL/GenBank/DDBJ whole genome shotgun (WGS) entry which is preliminary data.</text>
</comment>
<dbReference type="InterPro" id="IPR011042">
    <property type="entry name" value="6-blade_b-propeller_TolB-like"/>
</dbReference>
<dbReference type="SUPFAM" id="SSF69304">
    <property type="entry name" value="Tricorn protease N-terminal domain"/>
    <property type="match status" value="1"/>
</dbReference>
<dbReference type="Gene3D" id="2.120.10.30">
    <property type="entry name" value="TolB, C-terminal domain"/>
    <property type="match status" value="1"/>
</dbReference>
<proteinExistence type="predicted"/>
<organism evidence="2 3">
    <name type="scientific">Taibaiella soli</name>
    <dbReference type="NCBI Taxonomy" id="1649169"/>
    <lineage>
        <taxon>Bacteria</taxon>
        <taxon>Pseudomonadati</taxon>
        <taxon>Bacteroidota</taxon>
        <taxon>Chitinophagia</taxon>
        <taxon>Chitinophagales</taxon>
        <taxon>Chitinophagaceae</taxon>
        <taxon>Taibaiella</taxon>
    </lineage>
</organism>
<dbReference type="EMBL" id="QKTW01000014">
    <property type="protein sequence ID" value="PZF73297.1"/>
    <property type="molecule type" value="Genomic_DNA"/>
</dbReference>
<dbReference type="Gene3D" id="2.40.160.50">
    <property type="entry name" value="membrane protein fhac: a member of the omp85/tpsb transporter family"/>
    <property type="match status" value="1"/>
</dbReference>
<evidence type="ECO:0000256" key="1">
    <source>
        <dbReference type="SAM" id="MobiDB-lite"/>
    </source>
</evidence>
<reference evidence="2 3" key="1">
    <citation type="submission" date="2018-06" db="EMBL/GenBank/DDBJ databases">
        <title>Mucibacter soli gen. nov., sp. nov., a new member of the family Chitinophagaceae producing mucin.</title>
        <authorList>
            <person name="Kim M.-K."/>
            <person name="Park S."/>
            <person name="Kim T.-S."/>
            <person name="Joung Y."/>
            <person name="Han J.-H."/>
            <person name="Kim S.B."/>
        </authorList>
    </citation>
    <scope>NUCLEOTIDE SEQUENCE [LARGE SCALE GENOMIC DNA]</scope>
    <source>
        <strain evidence="2 3">R1-15</strain>
    </source>
</reference>
<gene>
    <name evidence="2" type="ORF">DN068_09005</name>
</gene>
<evidence type="ECO:0008006" key="4">
    <source>
        <dbReference type="Google" id="ProtNLM"/>
    </source>
</evidence>
<dbReference type="Proteomes" id="UP000248745">
    <property type="component" value="Unassembled WGS sequence"/>
</dbReference>
<dbReference type="OrthoDB" id="9760276at2"/>
<protein>
    <recommendedName>
        <fullName evidence="4">Translocation protein TolB</fullName>
    </recommendedName>
</protein>
<feature type="region of interest" description="Disordered" evidence="1">
    <location>
        <begin position="647"/>
        <end position="689"/>
    </location>
</feature>
<name>A0A2W2BBM8_9BACT</name>
<accession>A0A2W2BBM8</accession>
<dbReference type="RefSeq" id="WP_110998576.1">
    <property type="nucleotide sequence ID" value="NZ_QKTW01000014.1"/>
</dbReference>
<evidence type="ECO:0000313" key="3">
    <source>
        <dbReference type="Proteomes" id="UP000248745"/>
    </source>
</evidence>
<keyword evidence="3" id="KW-1185">Reference proteome</keyword>
<feature type="compositionally biased region" description="Polar residues" evidence="1">
    <location>
        <begin position="663"/>
        <end position="675"/>
    </location>
</feature>
<evidence type="ECO:0000313" key="2">
    <source>
        <dbReference type="EMBL" id="PZF73297.1"/>
    </source>
</evidence>